<dbReference type="EMBL" id="JBHSEC010000019">
    <property type="protein sequence ID" value="MFC4410783.1"/>
    <property type="molecule type" value="Genomic_DNA"/>
</dbReference>
<protein>
    <submittedName>
        <fullName evidence="1">RAxF-45 family protein</fullName>
    </submittedName>
</protein>
<dbReference type="RefSeq" id="WP_378155013.1">
    <property type="nucleotide sequence ID" value="NZ_JBHSEC010000019.1"/>
</dbReference>
<name>A0ABV8X4C2_9LACT</name>
<dbReference type="InterPro" id="IPR048146">
    <property type="entry name" value="RAxF_45-like"/>
</dbReference>
<comment type="caution">
    <text evidence="1">The sequence shown here is derived from an EMBL/GenBank/DDBJ whole genome shotgun (WGS) entry which is preliminary data.</text>
</comment>
<evidence type="ECO:0000313" key="2">
    <source>
        <dbReference type="Proteomes" id="UP001595817"/>
    </source>
</evidence>
<sequence length="46" mass="5144">MMLDTVNARETLLDFLSISCAITHEISTNGIGLSFFKQFHEKITAV</sequence>
<reference evidence="2" key="1">
    <citation type="journal article" date="2019" name="Int. J. Syst. Evol. Microbiol.">
        <title>The Global Catalogue of Microorganisms (GCM) 10K type strain sequencing project: providing services to taxonomists for standard genome sequencing and annotation.</title>
        <authorList>
            <consortium name="The Broad Institute Genomics Platform"/>
            <consortium name="The Broad Institute Genome Sequencing Center for Infectious Disease"/>
            <person name="Wu L."/>
            <person name="Ma J."/>
        </authorList>
    </citation>
    <scope>NUCLEOTIDE SEQUENCE [LARGE SCALE GENOMIC DNA]</scope>
    <source>
        <strain evidence="2">CCUG 59778</strain>
    </source>
</reference>
<organism evidence="1 2">
    <name type="scientific">Chungangia koreensis</name>
    <dbReference type="NCBI Taxonomy" id="752657"/>
    <lineage>
        <taxon>Bacteria</taxon>
        <taxon>Bacillati</taxon>
        <taxon>Bacillota</taxon>
        <taxon>Bacilli</taxon>
        <taxon>Lactobacillales</taxon>
        <taxon>Chungangia</taxon>
    </lineage>
</organism>
<keyword evidence="2" id="KW-1185">Reference proteome</keyword>
<dbReference type="NCBIfam" id="NF041642">
    <property type="entry name" value="RAxF_45"/>
    <property type="match status" value="1"/>
</dbReference>
<evidence type="ECO:0000313" key="1">
    <source>
        <dbReference type="EMBL" id="MFC4410783.1"/>
    </source>
</evidence>
<dbReference type="Proteomes" id="UP001595817">
    <property type="component" value="Unassembled WGS sequence"/>
</dbReference>
<proteinExistence type="predicted"/>
<gene>
    <name evidence="1" type="ORF">ACFOZY_10190</name>
</gene>
<accession>A0ABV8X4C2</accession>